<dbReference type="InterPro" id="IPR032675">
    <property type="entry name" value="LRR_dom_sf"/>
</dbReference>
<proteinExistence type="predicted"/>
<sequence length="506" mass="58614">MDSYPRNKRRKTKTAGVEMIIQREKAVTLNADIWFLVVKIHDEEMQTSQQQLIDEKDISWVHDEEFKVWLHRLRLVSRDFNRIITPIVYRHIDATKYSFMNQLANVSGAQENIVSFARRIKFPVDVKANTRNLTARLVAACRKLELDRAAGVLVSSRLSPNSRACQFFARNWSWIEEITPTSTWSNSTSRWELDSKVSPSVFVTSIQGSRQHSQYSKLEFVSVNLLGAEFQNFESFGARFPPMERLELVQYEWEHSKSEIEKIWDFSRLRSLTMKQDIGQFLFSPPLRHLQHLEYLEIEDIFSYGPSFDEIERTRLGLGRLLGELKHLNTFKMSAYQWEQLVPMQAVVGIENRLRSLRLRSFSSCRSGMLQVSMLTDLQRACPGLEDLDLNISLVNPEALKFLRVVSQFEKLRTLQLMTNDPLATRSLGDEGDTDYDMAKVIMTNLNAQKSGVTFNSITIQIHKITFTRGVYFPDYTHRIFESRINASGVYEQSAYKETLDGKAFG</sequence>
<name>A0A2J6QTU2_HYAVF</name>
<dbReference type="EMBL" id="KZ613972">
    <property type="protein sequence ID" value="PMD29677.1"/>
    <property type="molecule type" value="Genomic_DNA"/>
</dbReference>
<accession>A0A2J6QTU2</accession>
<evidence type="ECO:0008006" key="3">
    <source>
        <dbReference type="Google" id="ProtNLM"/>
    </source>
</evidence>
<organism evidence="1 2">
    <name type="scientific">Hyaloscypha variabilis (strain UAMH 11265 / GT02V1 / F)</name>
    <name type="common">Meliniomyces variabilis</name>
    <dbReference type="NCBI Taxonomy" id="1149755"/>
    <lineage>
        <taxon>Eukaryota</taxon>
        <taxon>Fungi</taxon>
        <taxon>Dikarya</taxon>
        <taxon>Ascomycota</taxon>
        <taxon>Pezizomycotina</taxon>
        <taxon>Leotiomycetes</taxon>
        <taxon>Helotiales</taxon>
        <taxon>Hyaloscyphaceae</taxon>
        <taxon>Hyaloscypha</taxon>
        <taxon>Hyaloscypha variabilis</taxon>
    </lineage>
</organism>
<gene>
    <name evidence="1" type="ORF">L207DRAFT_593246</name>
</gene>
<dbReference type="Gene3D" id="3.80.10.10">
    <property type="entry name" value="Ribonuclease Inhibitor"/>
    <property type="match status" value="1"/>
</dbReference>
<dbReference type="SUPFAM" id="SSF52047">
    <property type="entry name" value="RNI-like"/>
    <property type="match status" value="1"/>
</dbReference>
<dbReference type="Proteomes" id="UP000235786">
    <property type="component" value="Unassembled WGS sequence"/>
</dbReference>
<keyword evidence="2" id="KW-1185">Reference proteome</keyword>
<protein>
    <recommendedName>
        <fullName evidence="3">F-box domain-containing protein</fullName>
    </recommendedName>
</protein>
<evidence type="ECO:0000313" key="1">
    <source>
        <dbReference type="EMBL" id="PMD29677.1"/>
    </source>
</evidence>
<dbReference type="OrthoDB" id="3565096at2759"/>
<evidence type="ECO:0000313" key="2">
    <source>
        <dbReference type="Proteomes" id="UP000235786"/>
    </source>
</evidence>
<dbReference type="AlphaFoldDB" id="A0A2J6QTU2"/>
<reference evidence="1 2" key="1">
    <citation type="submission" date="2016-04" db="EMBL/GenBank/DDBJ databases">
        <title>A degradative enzymes factory behind the ericoid mycorrhizal symbiosis.</title>
        <authorList>
            <consortium name="DOE Joint Genome Institute"/>
            <person name="Martino E."/>
            <person name="Morin E."/>
            <person name="Grelet G."/>
            <person name="Kuo A."/>
            <person name="Kohler A."/>
            <person name="Daghino S."/>
            <person name="Barry K."/>
            <person name="Choi C."/>
            <person name="Cichocki N."/>
            <person name="Clum A."/>
            <person name="Copeland A."/>
            <person name="Hainaut M."/>
            <person name="Haridas S."/>
            <person name="Labutti K."/>
            <person name="Lindquist E."/>
            <person name="Lipzen A."/>
            <person name="Khouja H.-R."/>
            <person name="Murat C."/>
            <person name="Ohm R."/>
            <person name="Olson A."/>
            <person name="Spatafora J."/>
            <person name="Veneault-Fourrey C."/>
            <person name="Henrissat B."/>
            <person name="Grigoriev I."/>
            <person name="Martin F."/>
            <person name="Perotto S."/>
        </authorList>
    </citation>
    <scope>NUCLEOTIDE SEQUENCE [LARGE SCALE GENOMIC DNA]</scope>
    <source>
        <strain evidence="1 2">F</strain>
    </source>
</reference>